<reference evidence="1 2" key="1">
    <citation type="submission" date="2017-02" db="EMBL/GenBank/DDBJ databases">
        <title>Whole genome shotgun sequence of Pantoea agglomerans strain AS1 isolated from a cycad, Zamia floridana in Central Florida, USA.</title>
        <authorList>
            <person name="Lata P."/>
            <person name="Govindarajan S."/>
            <person name="Qi F."/>
            <person name="Li J.-L."/>
            <person name="Maurya S.K."/>
            <person name="Sahoo M.K."/>
        </authorList>
    </citation>
    <scope>NUCLEOTIDE SEQUENCE [LARGE SCALE GENOMIC DNA]</scope>
    <source>
        <strain evidence="1 2">AS1</strain>
    </source>
</reference>
<evidence type="ECO:0000313" key="1">
    <source>
        <dbReference type="EMBL" id="OQP30760.1"/>
    </source>
</evidence>
<evidence type="ECO:0000313" key="2">
    <source>
        <dbReference type="Proteomes" id="UP000192769"/>
    </source>
</evidence>
<dbReference type="RefSeq" id="WP_081142089.1">
    <property type="nucleotide sequence ID" value="NZ_MWUE01000033.1"/>
</dbReference>
<name>A0A1V9DA45_9GAMM</name>
<comment type="caution">
    <text evidence="1">The sequence shown here is derived from an EMBL/GenBank/DDBJ whole genome shotgun (WGS) entry which is preliminary data.</text>
</comment>
<dbReference type="Proteomes" id="UP000192769">
    <property type="component" value="Unassembled WGS sequence"/>
</dbReference>
<accession>A0A1V9DA45</accession>
<sequence length="92" mass="10544">MKSAAFSETSNRSVEQVSECIYRGWSSTEVIEKDPSTHIEHANERLTVYAWQDSMFADLYRRGKGSEVRFYKTFNMGPEVLADRSGIVKRCA</sequence>
<keyword evidence="2" id="KW-1185">Reference proteome</keyword>
<protein>
    <submittedName>
        <fullName evidence="1">Uncharacterized protein</fullName>
    </submittedName>
</protein>
<dbReference type="OrthoDB" id="6539618at2"/>
<dbReference type="EMBL" id="MWUE01000033">
    <property type="protein sequence ID" value="OQP30760.1"/>
    <property type="molecule type" value="Genomic_DNA"/>
</dbReference>
<dbReference type="AlphaFoldDB" id="A0A1V9DA45"/>
<organism evidence="1 2">
    <name type="scientific">Pantoea latae</name>
    <dbReference type="NCBI Taxonomy" id="1964541"/>
    <lineage>
        <taxon>Bacteria</taxon>
        <taxon>Pseudomonadati</taxon>
        <taxon>Pseudomonadota</taxon>
        <taxon>Gammaproteobacteria</taxon>
        <taxon>Enterobacterales</taxon>
        <taxon>Erwiniaceae</taxon>
        <taxon>Pantoea</taxon>
    </lineage>
</organism>
<proteinExistence type="predicted"/>
<gene>
    <name evidence="1" type="ORF">B2J69_21240</name>
</gene>